<dbReference type="Gene3D" id="3.40.50.300">
    <property type="entry name" value="P-loop containing nucleotide triphosphate hydrolases"/>
    <property type="match status" value="1"/>
</dbReference>
<feature type="domain" description="ABC transmembrane type-1" evidence="9">
    <location>
        <begin position="15"/>
        <end position="291"/>
    </location>
</feature>
<dbReference type="Pfam" id="PF00664">
    <property type="entry name" value="ABC_membrane"/>
    <property type="match status" value="1"/>
</dbReference>
<dbReference type="GO" id="GO:0016887">
    <property type="term" value="F:ATP hydrolysis activity"/>
    <property type="evidence" value="ECO:0007669"/>
    <property type="project" value="InterPro"/>
</dbReference>
<evidence type="ECO:0000256" key="7">
    <source>
        <dbReference type="SAM" id="Phobius"/>
    </source>
</evidence>
<keyword evidence="3" id="KW-0547">Nucleotide-binding</keyword>
<reference evidence="10" key="1">
    <citation type="journal article" date="2021" name="PeerJ">
        <title>Extensive microbial diversity within the chicken gut microbiome revealed by metagenomics and culture.</title>
        <authorList>
            <person name="Gilroy R."/>
            <person name="Ravi A."/>
            <person name="Getino M."/>
            <person name="Pursley I."/>
            <person name="Horton D.L."/>
            <person name="Alikhan N.F."/>
            <person name="Baker D."/>
            <person name="Gharbi K."/>
            <person name="Hall N."/>
            <person name="Watson M."/>
            <person name="Adriaenssens E.M."/>
            <person name="Foster-Nyarko E."/>
            <person name="Jarju S."/>
            <person name="Secka A."/>
            <person name="Antonio M."/>
            <person name="Oren A."/>
            <person name="Chaudhuri R.R."/>
            <person name="La Ragione R."/>
            <person name="Hildebrand F."/>
            <person name="Pallen M.J."/>
        </authorList>
    </citation>
    <scope>NUCLEOTIDE SEQUENCE</scope>
    <source>
        <strain evidence="10">F6-686</strain>
    </source>
</reference>
<evidence type="ECO:0000313" key="10">
    <source>
        <dbReference type="EMBL" id="MBU3827610.1"/>
    </source>
</evidence>
<dbReference type="InterPro" id="IPR027417">
    <property type="entry name" value="P-loop_NTPase"/>
</dbReference>
<feature type="transmembrane region" description="Helical" evidence="7">
    <location>
        <begin position="51"/>
        <end position="75"/>
    </location>
</feature>
<evidence type="ECO:0000256" key="4">
    <source>
        <dbReference type="ARBA" id="ARBA00022840"/>
    </source>
</evidence>
<dbReference type="PROSITE" id="PS50929">
    <property type="entry name" value="ABC_TM1F"/>
    <property type="match status" value="1"/>
</dbReference>
<feature type="domain" description="ABC transporter" evidence="8">
    <location>
        <begin position="317"/>
        <end position="526"/>
    </location>
</feature>
<dbReference type="AlphaFoldDB" id="A0A9E2KQC3"/>
<reference evidence="10" key="2">
    <citation type="submission" date="2021-04" db="EMBL/GenBank/DDBJ databases">
        <authorList>
            <person name="Gilroy R."/>
        </authorList>
    </citation>
    <scope>NUCLEOTIDE SEQUENCE</scope>
    <source>
        <strain evidence="10">F6-686</strain>
    </source>
</reference>
<comment type="subcellular location">
    <subcellularLocation>
        <location evidence="1">Cell membrane</location>
        <topology evidence="1">Multi-pass membrane protein</topology>
    </subcellularLocation>
</comment>
<name>A0A9E2KQC3_9LACO</name>
<dbReference type="InterPro" id="IPR003439">
    <property type="entry name" value="ABC_transporter-like_ATP-bd"/>
</dbReference>
<accession>A0A9E2KQC3</accession>
<dbReference type="SUPFAM" id="SSF52540">
    <property type="entry name" value="P-loop containing nucleoside triphosphate hydrolases"/>
    <property type="match status" value="1"/>
</dbReference>
<dbReference type="Gene3D" id="1.20.1560.10">
    <property type="entry name" value="ABC transporter type 1, transmembrane domain"/>
    <property type="match status" value="1"/>
</dbReference>
<dbReference type="PANTHER" id="PTHR24221">
    <property type="entry name" value="ATP-BINDING CASSETTE SUB-FAMILY B"/>
    <property type="match status" value="1"/>
</dbReference>
<dbReference type="GO" id="GO:0140359">
    <property type="term" value="F:ABC-type transporter activity"/>
    <property type="evidence" value="ECO:0007669"/>
    <property type="project" value="InterPro"/>
</dbReference>
<dbReference type="InterPro" id="IPR003593">
    <property type="entry name" value="AAA+_ATPase"/>
</dbReference>
<keyword evidence="6 7" id="KW-0472">Membrane</keyword>
<comment type="caution">
    <text evidence="10">The sequence shown here is derived from an EMBL/GenBank/DDBJ whole genome shotgun (WGS) entry which is preliminary data.</text>
</comment>
<dbReference type="GO" id="GO:0034040">
    <property type="term" value="F:ATPase-coupled lipid transmembrane transporter activity"/>
    <property type="evidence" value="ECO:0007669"/>
    <property type="project" value="TreeGrafter"/>
</dbReference>
<protein>
    <submittedName>
        <fullName evidence="10">ABC transporter ATP-binding protein/permease</fullName>
    </submittedName>
</protein>
<dbReference type="SUPFAM" id="SSF90123">
    <property type="entry name" value="ABC transporter transmembrane region"/>
    <property type="match status" value="1"/>
</dbReference>
<evidence type="ECO:0000313" key="11">
    <source>
        <dbReference type="Proteomes" id="UP000823844"/>
    </source>
</evidence>
<dbReference type="GO" id="GO:0005886">
    <property type="term" value="C:plasma membrane"/>
    <property type="evidence" value="ECO:0007669"/>
    <property type="project" value="UniProtKB-SubCell"/>
</dbReference>
<keyword evidence="4 10" id="KW-0067">ATP-binding</keyword>
<dbReference type="CDD" id="cd03228">
    <property type="entry name" value="ABCC_MRP_Like"/>
    <property type="match status" value="1"/>
</dbReference>
<dbReference type="InterPro" id="IPR036640">
    <property type="entry name" value="ABC1_TM_sf"/>
</dbReference>
<dbReference type="InterPro" id="IPR011527">
    <property type="entry name" value="ABC1_TM_dom"/>
</dbReference>
<dbReference type="InterPro" id="IPR039421">
    <property type="entry name" value="Type_1_exporter"/>
</dbReference>
<evidence type="ECO:0000256" key="3">
    <source>
        <dbReference type="ARBA" id="ARBA00022741"/>
    </source>
</evidence>
<evidence type="ECO:0000256" key="5">
    <source>
        <dbReference type="ARBA" id="ARBA00022989"/>
    </source>
</evidence>
<feature type="transmembrane region" description="Helical" evidence="7">
    <location>
        <begin position="146"/>
        <end position="162"/>
    </location>
</feature>
<keyword evidence="2 7" id="KW-0812">Transmembrane</keyword>
<feature type="transmembrane region" description="Helical" evidence="7">
    <location>
        <begin position="12"/>
        <end position="31"/>
    </location>
</feature>
<dbReference type="GO" id="GO:0005524">
    <property type="term" value="F:ATP binding"/>
    <property type="evidence" value="ECO:0007669"/>
    <property type="project" value="UniProtKB-KW"/>
</dbReference>
<evidence type="ECO:0000259" key="8">
    <source>
        <dbReference type="PROSITE" id="PS50893"/>
    </source>
</evidence>
<dbReference type="PANTHER" id="PTHR24221:SF654">
    <property type="entry name" value="ATP-BINDING CASSETTE SUB-FAMILY B MEMBER 6"/>
    <property type="match status" value="1"/>
</dbReference>
<feature type="transmembrane region" description="Helical" evidence="7">
    <location>
        <begin position="233"/>
        <end position="256"/>
    </location>
</feature>
<evidence type="ECO:0000259" key="9">
    <source>
        <dbReference type="PROSITE" id="PS50929"/>
    </source>
</evidence>
<dbReference type="PROSITE" id="PS00675">
    <property type="entry name" value="SIGMA54_INTERACT_1"/>
    <property type="match status" value="1"/>
</dbReference>
<feature type="transmembrane region" description="Helical" evidence="7">
    <location>
        <begin position="120"/>
        <end position="140"/>
    </location>
</feature>
<dbReference type="Proteomes" id="UP000823844">
    <property type="component" value="Unassembled WGS sequence"/>
</dbReference>
<evidence type="ECO:0000256" key="6">
    <source>
        <dbReference type="ARBA" id="ARBA00023136"/>
    </source>
</evidence>
<evidence type="ECO:0000256" key="1">
    <source>
        <dbReference type="ARBA" id="ARBA00004651"/>
    </source>
</evidence>
<feature type="transmembrane region" description="Helical" evidence="7">
    <location>
        <begin position="262"/>
        <end position="283"/>
    </location>
</feature>
<evidence type="ECO:0000256" key="2">
    <source>
        <dbReference type="ARBA" id="ARBA00022692"/>
    </source>
</evidence>
<dbReference type="SMART" id="SM00382">
    <property type="entry name" value="AAA"/>
    <property type="match status" value="1"/>
</dbReference>
<dbReference type="EMBL" id="JAHLFT010000007">
    <property type="protein sequence ID" value="MBU3827610.1"/>
    <property type="molecule type" value="Genomic_DNA"/>
</dbReference>
<sequence length="527" mass="59391">MSIKELFKVNWVRSFLIIALYVLYAISGTLGEYLFKYALNDIIKGQIDGYIFWQVMCAVMELAAAVLLPIATVFFTRQTQNYLHEIRGEIVQSYYKGQDKKVSEMQNDLSGNLKILTDQYANSWITILSALLQIILSIAVLISMNWILIIVTAFLAVITLLVPKIMEKKTAKATDLVNSQNEKLLNTVLHWISGLDELRRYNAYGRLSQSLKKSSQNLVDANKKNLKYQALSGFFNGIVNMVAQCSMLFAAVMLFFNNIISFGDFVVASGFAFTIFSALWDVTEVVVQIKSSKILREKTFKLRKQPNQSSKIYAHALKVSNLVAKYDQGEVIKYPDFTVKAGEKVLLTGDSGTGKSTLFKILLGKLTPASGEVIYLDKNDQPIDKNKVRIGFVPQEPVVFPVSIKDNILMFNLKLERKLTEIVSKVSLQDDLSKFPAGINTFVDLKQQNLSGGQRQKVVLARSELHHQPFVLLDEVTSAIDQTTSEKIIDELLHSDQTIVMVAHNLSDEVKSKFDKEIKLESKQKED</sequence>
<keyword evidence="5 7" id="KW-1133">Transmembrane helix</keyword>
<dbReference type="Pfam" id="PF00005">
    <property type="entry name" value="ABC_tran"/>
    <property type="match status" value="1"/>
</dbReference>
<dbReference type="InterPro" id="IPR025662">
    <property type="entry name" value="Sigma_54_int_dom_ATP-bd_1"/>
</dbReference>
<proteinExistence type="predicted"/>
<dbReference type="PROSITE" id="PS50893">
    <property type="entry name" value="ABC_TRANSPORTER_2"/>
    <property type="match status" value="1"/>
</dbReference>
<organism evidence="10 11">
    <name type="scientific">Candidatus Lactobacillus pullistercoris</name>
    <dbReference type="NCBI Taxonomy" id="2838636"/>
    <lineage>
        <taxon>Bacteria</taxon>
        <taxon>Bacillati</taxon>
        <taxon>Bacillota</taxon>
        <taxon>Bacilli</taxon>
        <taxon>Lactobacillales</taxon>
        <taxon>Lactobacillaceae</taxon>
        <taxon>Lactobacillus</taxon>
    </lineage>
</organism>
<gene>
    <name evidence="10" type="ORF">H9806_00250</name>
</gene>